<accession>A0A3B3R198</accession>
<dbReference type="SUPFAM" id="SSF46785">
    <property type="entry name" value="Winged helix' DNA-binding domain"/>
    <property type="match status" value="1"/>
</dbReference>
<dbReference type="InterPro" id="IPR006630">
    <property type="entry name" value="La_HTH"/>
</dbReference>
<keyword evidence="7" id="KW-1185">Reference proteome</keyword>
<name>A0A3B3R198_9TELE</name>
<dbReference type="Proteomes" id="UP000261540">
    <property type="component" value="Unplaced"/>
</dbReference>
<feature type="region of interest" description="Disordered" evidence="3">
    <location>
        <begin position="101"/>
        <end position="133"/>
    </location>
</feature>
<dbReference type="GeneTree" id="ENSGT00940000157755"/>
<keyword evidence="4" id="KW-0812">Transmembrane</keyword>
<organism evidence="6 7">
    <name type="scientific">Paramormyrops kingsleyae</name>
    <dbReference type="NCBI Taxonomy" id="1676925"/>
    <lineage>
        <taxon>Eukaryota</taxon>
        <taxon>Metazoa</taxon>
        <taxon>Chordata</taxon>
        <taxon>Craniata</taxon>
        <taxon>Vertebrata</taxon>
        <taxon>Euteleostomi</taxon>
        <taxon>Actinopterygii</taxon>
        <taxon>Neopterygii</taxon>
        <taxon>Teleostei</taxon>
        <taxon>Osteoglossocephala</taxon>
        <taxon>Osteoglossomorpha</taxon>
        <taxon>Osteoglossiformes</taxon>
        <taxon>Mormyridae</taxon>
        <taxon>Paramormyrops</taxon>
    </lineage>
</organism>
<dbReference type="Ensembl" id="ENSPKIT00000023619.1">
    <property type="protein sequence ID" value="ENSPKIP00000011670.1"/>
    <property type="gene ID" value="ENSPKIG00000018663.1"/>
</dbReference>
<dbReference type="GO" id="GO:0003730">
    <property type="term" value="F:mRNA 3'-UTR binding"/>
    <property type="evidence" value="ECO:0007669"/>
    <property type="project" value="TreeGrafter"/>
</dbReference>
<evidence type="ECO:0000256" key="2">
    <source>
        <dbReference type="PROSITE-ProRule" id="PRU00332"/>
    </source>
</evidence>
<dbReference type="InterPro" id="IPR036388">
    <property type="entry name" value="WH-like_DNA-bd_sf"/>
</dbReference>
<keyword evidence="1 2" id="KW-0694">RNA-binding</keyword>
<evidence type="ECO:0000256" key="4">
    <source>
        <dbReference type="SAM" id="Phobius"/>
    </source>
</evidence>
<dbReference type="PANTHER" id="PTHR22792:SF43">
    <property type="entry name" value="LA-RELATED PROTEIN 4B"/>
    <property type="match status" value="1"/>
</dbReference>
<dbReference type="GO" id="GO:0045727">
    <property type="term" value="P:positive regulation of translation"/>
    <property type="evidence" value="ECO:0007669"/>
    <property type="project" value="TreeGrafter"/>
</dbReference>
<feature type="region of interest" description="Disordered" evidence="3">
    <location>
        <begin position="155"/>
        <end position="185"/>
    </location>
</feature>
<protein>
    <recommendedName>
        <fullName evidence="5">HTH La-type RNA-binding domain-containing protein</fullName>
    </recommendedName>
</protein>
<feature type="region of interest" description="Disordered" evidence="3">
    <location>
        <begin position="756"/>
        <end position="778"/>
    </location>
</feature>
<reference evidence="6" key="1">
    <citation type="submission" date="2025-08" db="UniProtKB">
        <authorList>
            <consortium name="Ensembl"/>
        </authorList>
    </citation>
    <scope>IDENTIFICATION</scope>
</reference>
<feature type="region of interest" description="Disordered" evidence="3">
    <location>
        <begin position="211"/>
        <end position="246"/>
    </location>
</feature>
<evidence type="ECO:0000313" key="6">
    <source>
        <dbReference type="Ensembl" id="ENSPKIP00000011670.1"/>
    </source>
</evidence>
<keyword evidence="4" id="KW-0472">Membrane</keyword>
<dbReference type="STRING" id="1676925.ENSPKIP00000011670"/>
<dbReference type="PANTHER" id="PTHR22792">
    <property type="entry name" value="LUPUS LA PROTEIN-RELATED"/>
    <property type="match status" value="1"/>
</dbReference>
<feature type="domain" description="HTH La-type RNA-binding" evidence="5">
    <location>
        <begin position="1245"/>
        <end position="1341"/>
    </location>
</feature>
<reference evidence="6" key="2">
    <citation type="submission" date="2025-09" db="UniProtKB">
        <authorList>
            <consortium name="Ensembl"/>
        </authorList>
    </citation>
    <scope>IDENTIFICATION</scope>
</reference>
<keyword evidence="4" id="KW-1133">Transmembrane helix</keyword>
<proteinExistence type="predicted"/>
<evidence type="ECO:0000259" key="5">
    <source>
        <dbReference type="PROSITE" id="PS50961"/>
    </source>
</evidence>
<feature type="compositionally biased region" description="Basic and acidic residues" evidence="3">
    <location>
        <begin position="106"/>
        <end position="119"/>
    </location>
</feature>
<dbReference type="GO" id="GO:0010494">
    <property type="term" value="C:cytoplasmic stress granule"/>
    <property type="evidence" value="ECO:0007669"/>
    <property type="project" value="TreeGrafter"/>
</dbReference>
<dbReference type="Pfam" id="PF05383">
    <property type="entry name" value="La"/>
    <property type="match status" value="1"/>
</dbReference>
<sequence>MGCCFSKELNPNVTTERTSLLHASLQEDSVKEVVWEHEERSAGWVSRNGRSGRATERDLVQHSSGGDLGHVWGRSVFWAWPVQDHGTPKGAINKQVVKCSAAGEEGSQRPKESPKHTSEKPSVGEMSSSTSRDMVGNMARGMMLEAQIGNVDIEGHGRLSVPSSGGHSKSLSRRSPETLRGSGSRCASCYGRAVVDGNCKENAAMSTENMQLSVSANKPGEESVSTSKTEDSQVKEALGSGRSTFTGDRESHLVSAMGHKLKTRTQSFYSICSIDIKDMENESGVCSSVPSGILLKTSSSAVAGNGTCGETASLSQASGISASEHLSRGRKDFLESERGRLFTKCSETEAEDVLVTCHPSVPSLWECDEEHVDKSTLVSCVLPLDAEVFSNDMSVNVDIIQSSGDCSHHVTTREQGQGSNDFHSEATADINSATHTFEATNQQAALSRSSECSVNPLVSPVAMYELAGENMGEYFQTVGLVEFEPKHKSSGGTNMHFIQLVNTGQLSEMAAPAENLEQPGDCVIKPVLSDFCGRRAVESSVMAMGGTHILTRKESDQEQMQNERLVKDPGVSKTWLLEEPAFLETASERKTQPSVGHLPTAECKNGSLDVHWNHTLRTPSAVAQCQTHGESDTSGNWPHICEVHCSSEPLLTTPAANHSIWCDPSDTGDQSVQSQIASACVKSFCLSSSTRAACCEKGICAPLADKNDTVEIILGREGGTSRLGCMAIADVSSSYLAEGQDSSDCVAVCGISDQVDDSDPADVSNQSLDSRPQGPLSQIGEAGVQTAEVFCSTEDVSELHRLLPDQVDCRKWIQKGESLPCASRESGNQAGIPVQPHVGESPWPCGQVSLLDTHLPFSNLGSSQTELKDSELWPGESVESITLQSVLTMNCDLSGIQEDCKHPYVSSQGQAAHGSNNRDFIHSDDAPPTVSDCHYVPLLANCWPDQISPDCGQNALLVTPHGESYAELQWPVEGSVAQAFKNTDLQDGSVAAVNVELDQVDIYASTPSYEIYFQAMKAPDAVQPGKVTGSMDETEGDREVGMLNMVSNLLGKSDVVEEGDLPLYLTPWEELFQDGKLREYPPQSAWRSRSLNGGAQRSVVPGQLLMPVDMESAVGFMGPNPHGLPEPNSTYTWGWQAAFNQPGSVKVSDLNPNAEVWANHMPYLGAPGFDDPGTPQTWAETAVGPDLHGEGFSVHNVTAAEDEPDQELEEFQSGGPEVTSTMDLQGPDCTDTGVQTAGEFGSCELDEQEDLREHLRDTLEFCLSRENLAGDMYLVSQMDSDQYVPIVTVANLEQVKKLSNDMELITNVLRCKPRPSSAYPFAFCISTFAGFGSALVFALTH</sequence>
<dbReference type="Gene3D" id="1.10.10.10">
    <property type="entry name" value="Winged helix-like DNA-binding domain superfamily/Winged helix DNA-binding domain"/>
    <property type="match status" value="1"/>
</dbReference>
<dbReference type="InterPro" id="IPR036390">
    <property type="entry name" value="WH_DNA-bd_sf"/>
</dbReference>
<evidence type="ECO:0000313" key="7">
    <source>
        <dbReference type="Proteomes" id="UP000261540"/>
    </source>
</evidence>
<feature type="transmembrane region" description="Helical" evidence="4">
    <location>
        <begin position="1318"/>
        <end position="1339"/>
    </location>
</feature>
<dbReference type="GO" id="GO:0005829">
    <property type="term" value="C:cytosol"/>
    <property type="evidence" value="ECO:0007669"/>
    <property type="project" value="TreeGrafter"/>
</dbReference>
<dbReference type="SMART" id="SM00715">
    <property type="entry name" value="LA"/>
    <property type="match status" value="1"/>
</dbReference>
<dbReference type="PROSITE" id="PS50961">
    <property type="entry name" value="HTH_LA"/>
    <property type="match status" value="1"/>
</dbReference>
<dbReference type="InterPro" id="IPR045180">
    <property type="entry name" value="La_dom_prot"/>
</dbReference>
<evidence type="ECO:0000256" key="1">
    <source>
        <dbReference type="ARBA" id="ARBA00022884"/>
    </source>
</evidence>
<evidence type="ECO:0000256" key="3">
    <source>
        <dbReference type="SAM" id="MobiDB-lite"/>
    </source>
</evidence>